<dbReference type="InterPro" id="IPR029069">
    <property type="entry name" value="HotDog_dom_sf"/>
</dbReference>
<reference evidence="2 3" key="1">
    <citation type="submission" date="2024-06" db="EMBL/GenBank/DDBJ databases">
        <title>Burkholderia sola in Mexico.</title>
        <authorList>
            <person name="Estrada P."/>
        </authorList>
    </citation>
    <scope>NUCLEOTIDE SEQUENCE [LARGE SCALE GENOMIC DNA]</scope>
    <source>
        <strain evidence="2 3">CpTa8-5</strain>
    </source>
</reference>
<comment type="caution">
    <text evidence="2">The sequence shown here is derived from an EMBL/GenBank/DDBJ whole genome shotgun (WGS) entry which is preliminary data.</text>
</comment>
<gene>
    <name evidence="2" type="ORF">ABXL37_15145</name>
</gene>
<evidence type="ECO:0000313" key="3">
    <source>
        <dbReference type="Proteomes" id="UP001548587"/>
    </source>
</evidence>
<dbReference type="Pfam" id="PF03061">
    <property type="entry name" value="4HBT"/>
    <property type="match status" value="1"/>
</dbReference>
<evidence type="ECO:0000313" key="2">
    <source>
        <dbReference type="EMBL" id="MET1475591.1"/>
    </source>
</evidence>
<name>A0ABV2C965_9BURK</name>
<dbReference type="EMBL" id="JBEWCH010000008">
    <property type="protein sequence ID" value="MET1475591.1"/>
    <property type="molecule type" value="Genomic_DNA"/>
</dbReference>
<proteinExistence type="predicted"/>
<keyword evidence="2" id="KW-0378">Hydrolase</keyword>
<dbReference type="InterPro" id="IPR006683">
    <property type="entry name" value="Thioestr_dom"/>
</dbReference>
<dbReference type="Proteomes" id="UP001548587">
    <property type="component" value="Unassembled WGS sequence"/>
</dbReference>
<dbReference type="SUPFAM" id="SSF54637">
    <property type="entry name" value="Thioesterase/thiol ester dehydrase-isomerase"/>
    <property type="match status" value="1"/>
</dbReference>
<organism evidence="2 3">
    <name type="scientific">Burkholderia sola</name>
    <dbReference type="NCBI Taxonomy" id="2843302"/>
    <lineage>
        <taxon>Bacteria</taxon>
        <taxon>Pseudomonadati</taxon>
        <taxon>Pseudomonadota</taxon>
        <taxon>Betaproteobacteria</taxon>
        <taxon>Burkholderiales</taxon>
        <taxon>Burkholderiaceae</taxon>
        <taxon>Burkholderia</taxon>
        <taxon>Burkholderia cepacia complex</taxon>
    </lineage>
</organism>
<dbReference type="Gene3D" id="3.10.129.10">
    <property type="entry name" value="Hotdog Thioesterase"/>
    <property type="match status" value="1"/>
</dbReference>
<feature type="domain" description="Thioesterase" evidence="1">
    <location>
        <begin position="68"/>
        <end position="133"/>
    </location>
</feature>
<sequence length="181" mass="19413">MNAVAESRSVLAIPLTLDERRIWRDRLSKMAILEHLGAELDLDDEHAVRLALVRRTRAHDGGLGTAALNGAMIAGMIDCAMSVAGILHFRGRTCGTMHLSIQFMKAVRDPRPVIECRAVRRTPSLVFVEACLVGRHGRYDVLATGIVGAAQNALSDGGESTNWLAPVGMVPDCAMGAAEQA</sequence>
<dbReference type="EC" id="3.1.2.-" evidence="2"/>
<dbReference type="RefSeq" id="WP_348522266.1">
    <property type="nucleotide sequence ID" value="NZ_JBEWCH010000008.1"/>
</dbReference>
<accession>A0ABV2C965</accession>
<evidence type="ECO:0000259" key="1">
    <source>
        <dbReference type="Pfam" id="PF03061"/>
    </source>
</evidence>
<dbReference type="GO" id="GO:0016787">
    <property type="term" value="F:hydrolase activity"/>
    <property type="evidence" value="ECO:0007669"/>
    <property type="project" value="UniProtKB-KW"/>
</dbReference>
<keyword evidence="3" id="KW-1185">Reference proteome</keyword>
<dbReference type="CDD" id="cd03443">
    <property type="entry name" value="PaaI_thioesterase"/>
    <property type="match status" value="1"/>
</dbReference>
<protein>
    <submittedName>
        <fullName evidence="2">PaaI family thioesterase</fullName>
        <ecNumber evidence="2">3.1.2.-</ecNumber>
    </submittedName>
</protein>